<sequence>MLIPISECISQLKWLYLAKEECRLDALSAFDNTNKGPWGALLFLHPRSAKAWPVSANMGAILTLAALAVGPFTQHLVVNGVLKPYYKSEMPLFLAPGQNLSSALGRRNLSVGRENENFTSPFLHQGFTIVEQGHASLSDSMAKMFTFRKRTLEMAFSIDSILKYGKDFPAVVNNMTESMTHGIHSGPSTKELQEVALHQEAMFRIEWLWLLLLIAFVVFSAVFFSLTMVLNDEHYGMPLWNSSMWPLVFQGSKTGAIRRGVRVETAPFGK</sequence>
<name>A0ABR2JI75_9PEZI</name>
<evidence type="ECO:0000256" key="1">
    <source>
        <dbReference type="SAM" id="Phobius"/>
    </source>
</evidence>
<reference evidence="2 3" key="1">
    <citation type="journal article" date="2024" name="IMA Fungus">
        <title>Apiospora arundinis, a panoply of carbohydrate-active enzymes and secondary metabolites.</title>
        <authorList>
            <person name="Sorensen T."/>
            <person name="Petersen C."/>
            <person name="Muurmann A.T."/>
            <person name="Christiansen J.V."/>
            <person name="Brundto M.L."/>
            <person name="Overgaard C.K."/>
            <person name="Boysen A.T."/>
            <person name="Wollenberg R.D."/>
            <person name="Larsen T.O."/>
            <person name="Sorensen J.L."/>
            <person name="Nielsen K.L."/>
            <person name="Sondergaard T.E."/>
        </authorList>
    </citation>
    <scope>NUCLEOTIDE SEQUENCE [LARGE SCALE GENOMIC DNA]</scope>
    <source>
        <strain evidence="2 3">AAU 773</strain>
    </source>
</reference>
<dbReference type="Proteomes" id="UP001390339">
    <property type="component" value="Unassembled WGS sequence"/>
</dbReference>
<dbReference type="InterPro" id="IPR021514">
    <property type="entry name" value="DUF3176"/>
</dbReference>
<dbReference type="EMBL" id="JAPCWZ010000002">
    <property type="protein sequence ID" value="KAK8877425.1"/>
    <property type="molecule type" value="Genomic_DNA"/>
</dbReference>
<dbReference type="PANTHER" id="PTHR35394:SF5">
    <property type="entry name" value="DUF3176 DOMAIN-CONTAINING PROTEIN"/>
    <property type="match status" value="1"/>
</dbReference>
<accession>A0ABR2JI75</accession>
<proteinExistence type="predicted"/>
<dbReference type="Pfam" id="PF11374">
    <property type="entry name" value="DUF3176"/>
    <property type="match status" value="1"/>
</dbReference>
<organism evidence="2 3">
    <name type="scientific">Apiospora arundinis</name>
    <dbReference type="NCBI Taxonomy" id="335852"/>
    <lineage>
        <taxon>Eukaryota</taxon>
        <taxon>Fungi</taxon>
        <taxon>Dikarya</taxon>
        <taxon>Ascomycota</taxon>
        <taxon>Pezizomycotina</taxon>
        <taxon>Sordariomycetes</taxon>
        <taxon>Xylariomycetidae</taxon>
        <taxon>Amphisphaeriales</taxon>
        <taxon>Apiosporaceae</taxon>
        <taxon>Apiospora</taxon>
    </lineage>
</organism>
<keyword evidence="1" id="KW-1133">Transmembrane helix</keyword>
<feature type="transmembrane region" description="Helical" evidence="1">
    <location>
        <begin position="207"/>
        <end position="230"/>
    </location>
</feature>
<keyword evidence="1" id="KW-0472">Membrane</keyword>
<evidence type="ECO:0000313" key="3">
    <source>
        <dbReference type="Proteomes" id="UP001390339"/>
    </source>
</evidence>
<protein>
    <submittedName>
        <fullName evidence="2">C6 and c2h2 transcription factor</fullName>
    </submittedName>
</protein>
<gene>
    <name evidence="2" type="ORF">PGQ11_002371</name>
</gene>
<keyword evidence="3" id="KW-1185">Reference proteome</keyword>
<dbReference type="PANTHER" id="PTHR35394">
    <property type="entry name" value="DUF3176 DOMAIN-CONTAINING PROTEIN"/>
    <property type="match status" value="1"/>
</dbReference>
<evidence type="ECO:0000313" key="2">
    <source>
        <dbReference type="EMBL" id="KAK8877425.1"/>
    </source>
</evidence>
<comment type="caution">
    <text evidence="2">The sequence shown here is derived from an EMBL/GenBank/DDBJ whole genome shotgun (WGS) entry which is preliminary data.</text>
</comment>
<keyword evidence="1" id="KW-0812">Transmembrane</keyword>